<reference evidence="1 2" key="1">
    <citation type="submission" date="2017-06" db="EMBL/GenBank/DDBJ databases">
        <authorList>
            <person name="Kim H.J."/>
            <person name="Triplett B.A."/>
        </authorList>
    </citation>
    <scope>NUCLEOTIDE SEQUENCE [LARGE SCALE GENOMIC DNA]</scope>
    <source>
        <strain evidence="1 2">CGMCC 4.2132</strain>
    </source>
</reference>
<sequence length="33" mass="3569">MTCLCEGHEIAEPMARDRPGPRATDAILWAVTG</sequence>
<protein>
    <submittedName>
        <fullName evidence="1">Uncharacterized protein</fullName>
    </submittedName>
</protein>
<dbReference type="EMBL" id="FZOD01000032">
    <property type="protein sequence ID" value="SNT29037.1"/>
    <property type="molecule type" value="Genomic_DNA"/>
</dbReference>
<evidence type="ECO:0000313" key="2">
    <source>
        <dbReference type="Proteomes" id="UP000198282"/>
    </source>
</evidence>
<proteinExistence type="predicted"/>
<gene>
    <name evidence="1" type="ORF">SAMN05216276_103292</name>
</gene>
<name>A0A239LEH3_9ACTN</name>
<dbReference type="Proteomes" id="UP000198282">
    <property type="component" value="Unassembled WGS sequence"/>
</dbReference>
<dbReference type="AlphaFoldDB" id="A0A239LEH3"/>
<evidence type="ECO:0000313" key="1">
    <source>
        <dbReference type="EMBL" id="SNT29037.1"/>
    </source>
</evidence>
<keyword evidence="2" id="KW-1185">Reference proteome</keyword>
<organism evidence="1 2">
    <name type="scientific">Streptosporangium subroseum</name>
    <dbReference type="NCBI Taxonomy" id="106412"/>
    <lineage>
        <taxon>Bacteria</taxon>
        <taxon>Bacillati</taxon>
        <taxon>Actinomycetota</taxon>
        <taxon>Actinomycetes</taxon>
        <taxon>Streptosporangiales</taxon>
        <taxon>Streptosporangiaceae</taxon>
        <taxon>Streptosporangium</taxon>
    </lineage>
</organism>
<accession>A0A239LEH3</accession>